<dbReference type="HOGENOM" id="CLU_2082416_0_0_5"/>
<name>M9R0G8_9RHOB</name>
<dbReference type="AlphaFoldDB" id="M9R0G8"/>
<evidence type="ECO:0000259" key="1">
    <source>
        <dbReference type="Pfam" id="PF13737"/>
    </source>
</evidence>
<sequence length="132" mass="14937">MRLWQLPLRVLLRRTHQPSLATGFVESLLKLLGLDWEVPDFSTLCRRQKILSVAVPYQGSKGPLHLLTPSHRCKRRLPGSGLPAHQSGGRRCPLGSMLCMRLSGNKWNARKHGGPKRRLWRKIHIPCPAGHC</sequence>
<dbReference type="InterPro" id="IPR025668">
    <property type="entry name" value="Tnp_DDE_dom"/>
</dbReference>
<protein>
    <recommendedName>
        <fullName evidence="1">Transposase DDE domain-containing protein</fullName>
    </recommendedName>
</protein>
<dbReference type="KEGG" id="oat:OAN307_c03720"/>
<proteinExistence type="predicted"/>
<evidence type="ECO:0000313" key="2">
    <source>
        <dbReference type="EMBL" id="AGI66124.1"/>
    </source>
</evidence>
<dbReference type="eggNOG" id="COG3039">
    <property type="taxonomic scope" value="Bacteria"/>
</dbReference>
<accession>M9R0G8</accession>
<dbReference type="Pfam" id="PF13737">
    <property type="entry name" value="DDE_Tnp_1_5"/>
    <property type="match status" value="1"/>
</dbReference>
<dbReference type="STRING" id="391626.OAN307_c03720"/>
<dbReference type="Proteomes" id="UP000005307">
    <property type="component" value="Chromosome"/>
</dbReference>
<gene>
    <name evidence="2" type="ORF">OAN307_c03720</name>
</gene>
<feature type="domain" description="Transposase DDE" evidence="1">
    <location>
        <begin position="21"/>
        <end position="70"/>
    </location>
</feature>
<reference evidence="2 3" key="1">
    <citation type="journal article" date="2013" name="PLoS ONE">
        <title>Poles Apart: Arctic and Antarctic Octadecabacter strains Share High Genome Plasticity and a New Type of Xanthorhodopsin.</title>
        <authorList>
            <person name="Vollmers J."/>
            <person name="Voget S."/>
            <person name="Dietrich S."/>
            <person name="Gollnow K."/>
            <person name="Smits M."/>
            <person name="Meyer K."/>
            <person name="Brinkhoff T."/>
            <person name="Simon M."/>
            <person name="Daniel R."/>
        </authorList>
    </citation>
    <scope>NUCLEOTIDE SEQUENCE [LARGE SCALE GENOMIC DNA]</scope>
    <source>
        <strain evidence="2 3">307</strain>
    </source>
</reference>
<organism evidence="2 3">
    <name type="scientific">Octadecabacter antarcticus 307</name>
    <dbReference type="NCBI Taxonomy" id="391626"/>
    <lineage>
        <taxon>Bacteria</taxon>
        <taxon>Pseudomonadati</taxon>
        <taxon>Pseudomonadota</taxon>
        <taxon>Alphaproteobacteria</taxon>
        <taxon>Rhodobacterales</taxon>
        <taxon>Roseobacteraceae</taxon>
        <taxon>Octadecabacter</taxon>
    </lineage>
</organism>
<dbReference type="EMBL" id="CP003740">
    <property type="protein sequence ID" value="AGI66124.1"/>
    <property type="molecule type" value="Genomic_DNA"/>
</dbReference>
<keyword evidence="3" id="KW-1185">Reference proteome</keyword>
<evidence type="ECO:0000313" key="3">
    <source>
        <dbReference type="Proteomes" id="UP000005307"/>
    </source>
</evidence>